<reference evidence="7 8" key="1">
    <citation type="journal article" date="2019" name="Environ. Microbiol.">
        <title>Species interactions and distinct microbial communities in high Arctic permafrost affected cryosols are associated with the CH4 and CO2 gas fluxes.</title>
        <authorList>
            <person name="Altshuler I."/>
            <person name="Hamel J."/>
            <person name="Turney S."/>
            <person name="Magnuson E."/>
            <person name="Levesque R."/>
            <person name="Greer C."/>
            <person name="Whyte L.G."/>
        </authorList>
    </citation>
    <scope>NUCLEOTIDE SEQUENCE [LARGE SCALE GENOMIC DNA]</scope>
    <source>
        <strain evidence="7 8">S13Y</strain>
    </source>
</reference>
<accession>A0A502FN35</accession>
<proteinExistence type="predicted"/>
<sequence>MNGTDWVILAILGLSILIGLWRGLVAELLSLVIWVAAFWVAAAFGPAVAAQLEHVISVPIARIGLGYALCFIAVLIVGALLRFATRRLIWSTGLSGIDRLFGMLFGFVRGALLVTLLVFLVGLTMFTREPWWQQSVLLPQFQGLAAWLGQNIPANVRDHLHPADVLDKIHPSAVLDHLPSLSGTLAAPMSGATSAPAAPRTTSAPATASSAASRPRHP</sequence>
<dbReference type="Pfam" id="PF02674">
    <property type="entry name" value="Colicin_V"/>
    <property type="match status" value="1"/>
</dbReference>
<evidence type="ECO:0000313" key="8">
    <source>
        <dbReference type="Proteomes" id="UP000319486"/>
    </source>
</evidence>
<dbReference type="InterPro" id="IPR003825">
    <property type="entry name" value="Colicin-V_CvpA"/>
</dbReference>
<evidence type="ECO:0000256" key="6">
    <source>
        <dbReference type="SAM" id="Phobius"/>
    </source>
</evidence>
<evidence type="ECO:0000313" key="7">
    <source>
        <dbReference type="EMBL" id="TPG10150.1"/>
    </source>
</evidence>
<dbReference type="RefSeq" id="WP_140650818.1">
    <property type="nucleotide sequence ID" value="NZ_RCZB01000001.1"/>
</dbReference>
<keyword evidence="4 6" id="KW-0472">Membrane</keyword>
<dbReference type="Proteomes" id="UP000319486">
    <property type="component" value="Unassembled WGS sequence"/>
</dbReference>
<evidence type="ECO:0000256" key="5">
    <source>
        <dbReference type="SAM" id="MobiDB-lite"/>
    </source>
</evidence>
<dbReference type="GO" id="GO:0016020">
    <property type="term" value="C:membrane"/>
    <property type="evidence" value="ECO:0007669"/>
    <property type="project" value="UniProtKB-SubCell"/>
</dbReference>
<feature type="transmembrane region" description="Helical" evidence="6">
    <location>
        <begin position="104"/>
        <end position="126"/>
    </location>
</feature>
<dbReference type="PANTHER" id="PTHR36926:SF1">
    <property type="entry name" value="COLICIN V PRODUCTION PROTEIN"/>
    <property type="match status" value="1"/>
</dbReference>
<dbReference type="GO" id="GO:0009403">
    <property type="term" value="P:toxin biosynthetic process"/>
    <property type="evidence" value="ECO:0007669"/>
    <property type="project" value="InterPro"/>
</dbReference>
<evidence type="ECO:0000256" key="4">
    <source>
        <dbReference type="ARBA" id="ARBA00023136"/>
    </source>
</evidence>
<comment type="caution">
    <text evidence="7">The sequence shown here is derived from an EMBL/GenBank/DDBJ whole genome shotgun (WGS) entry which is preliminary data.</text>
</comment>
<feature type="region of interest" description="Disordered" evidence="5">
    <location>
        <begin position="189"/>
        <end position="218"/>
    </location>
</feature>
<dbReference type="AlphaFoldDB" id="A0A502FN35"/>
<protein>
    <submittedName>
        <fullName evidence="7">CvpA family protein</fullName>
    </submittedName>
</protein>
<evidence type="ECO:0000256" key="1">
    <source>
        <dbReference type="ARBA" id="ARBA00004141"/>
    </source>
</evidence>
<gene>
    <name evidence="7" type="ORF">EAH88_07230</name>
</gene>
<feature type="compositionally biased region" description="Low complexity" evidence="5">
    <location>
        <begin position="192"/>
        <end position="218"/>
    </location>
</feature>
<evidence type="ECO:0000256" key="3">
    <source>
        <dbReference type="ARBA" id="ARBA00022989"/>
    </source>
</evidence>
<dbReference type="EMBL" id="RCZO01000003">
    <property type="protein sequence ID" value="TPG10150.1"/>
    <property type="molecule type" value="Genomic_DNA"/>
</dbReference>
<feature type="transmembrane region" description="Helical" evidence="6">
    <location>
        <begin position="64"/>
        <end position="83"/>
    </location>
</feature>
<feature type="transmembrane region" description="Helical" evidence="6">
    <location>
        <begin position="6"/>
        <end position="24"/>
    </location>
</feature>
<organism evidence="7 8">
    <name type="scientific">Rhodanobacter glycinis</name>
    <dbReference type="NCBI Taxonomy" id="582702"/>
    <lineage>
        <taxon>Bacteria</taxon>
        <taxon>Pseudomonadati</taxon>
        <taxon>Pseudomonadota</taxon>
        <taxon>Gammaproteobacteria</taxon>
        <taxon>Lysobacterales</taxon>
        <taxon>Rhodanobacteraceae</taxon>
        <taxon>Rhodanobacter</taxon>
    </lineage>
</organism>
<dbReference type="OrthoDB" id="9810601at2"/>
<comment type="subcellular location">
    <subcellularLocation>
        <location evidence="1">Membrane</location>
        <topology evidence="1">Multi-pass membrane protein</topology>
    </subcellularLocation>
</comment>
<dbReference type="PANTHER" id="PTHR36926">
    <property type="entry name" value="COLICIN V PRODUCTION PROTEIN"/>
    <property type="match status" value="1"/>
</dbReference>
<feature type="transmembrane region" description="Helical" evidence="6">
    <location>
        <begin position="31"/>
        <end position="52"/>
    </location>
</feature>
<dbReference type="InterPro" id="IPR052719">
    <property type="entry name" value="CvpA-like"/>
</dbReference>
<keyword evidence="2 6" id="KW-0812">Transmembrane</keyword>
<name>A0A502FN35_9GAMM</name>
<keyword evidence="3 6" id="KW-1133">Transmembrane helix</keyword>
<evidence type="ECO:0000256" key="2">
    <source>
        <dbReference type="ARBA" id="ARBA00022692"/>
    </source>
</evidence>
<keyword evidence="8" id="KW-1185">Reference proteome</keyword>